<evidence type="ECO:0000256" key="5">
    <source>
        <dbReference type="ARBA" id="ARBA00022989"/>
    </source>
</evidence>
<evidence type="ECO:0000313" key="9">
    <source>
        <dbReference type="EMBL" id="CAD1841713.1"/>
    </source>
</evidence>
<comment type="function">
    <text evidence="1 7">May be involved in both secretory and endocytic intracellular trafficking in the endosomal/prevacuolar compartments.</text>
</comment>
<dbReference type="GO" id="GO:0016020">
    <property type="term" value="C:membrane"/>
    <property type="evidence" value="ECO:0007669"/>
    <property type="project" value="UniProtKB-SubCell"/>
</dbReference>
<accession>A0A6V7QEZ3</accession>
<evidence type="ECO:0000256" key="1">
    <source>
        <dbReference type="ARBA" id="ARBA00002501"/>
    </source>
</evidence>
<evidence type="ECO:0000256" key="6">
    <source>
        <dbReference type="ARBA" id="ARBA00023136"/>
    </source>
</evidence>
<evidence type="ECO:0000256" key="8">
    <source>
        <dbReference type="SAM" id="MobiDB-lite"/>
    </source>
</evidence>
<protein>
    <recommendedName>
        <fullName evidence="7">PRA1 family protein</fullName>
    </recommendedName>
</protein>
<dbReference type="EMBL" id="LR862135">
    <property type="protein sequence ID" value="CAD1841713.1"/>
    <property type="molecule type" value="Genomic_DNA"/>
</dbReference>
<comment type="subcellular location">
    <subcellularLocation>
        <location evidence="2 7">Membrane</location>
        <topology evidence="2 7">Multi-pass membrane protein</topology>
    </subcellularLocation>
</comment>
<feature type="transmembrane region" description="Helical" evidence="7">
    <location>
        <begin position="88"/>
        <end position="104"/>
    </location>
</feature>
<dbReference type="GO" id="GO:0005783">
    <property type="term" value="C:endoplasmic reticulum"/>
    <property type="evidence" value="ECO:0007669"/>
    <property type="project" value="UniProtKB-ARBA"/>
</dbReference>
<sequence>MSSATWPRYGTIPTSPEGPSAAAADADADADADSSAAAFFSRAKARGRAFAGATRPWRELADPSAFARPYSYGEVVERARRNLGYFRSNYALVALVVLFLGLLWHPVSMIVFLLLFVAWLALYFCRDAPLVVLRRPLDDRLVLAALALATVLALVFTHVGLNVLVSLIVSAAIVALHAAFRVTDDLYIEEQEAADRGLLSVVESRHVLPRGEFALTLRILFQKWNEIRGYVGHSYINIYEEGNGLSRCTRKIPNIICQLMYTLLVLLLSS</sequence>
<evidence type="ECO:0000256" key="4">
    <source>
        <dbReference type="ARBA" id="ARBA00022692"/>
    </source>
</evidence>
<name>A0A6V7QEZ3_ANACO</name>
<evidence type="ECO:0000256" key="2">
    <source>
        <dbReference type="ARBA" id="ARBA00004141"/>
    </source>
</evidence>
<evidence type="ECO:0000256" key="7">
    <source>
        <dbReference type="RuleBase" id="RU363107"/>
    </source>
</evidence>
<dbReference type="PANTHER" id="PTHR19317">
    <property type="entry name" value="PRENYLATED RAB ACCEPTOR 1-RELATED"/>
    <property type="match status" value="1"/>
</dbReference>
<keyword evidence="6 7" id="KW-0472">Membrane</keyword>
<feature type="transmembrane region" description="Helical" evidence="7">
    <location>
        <begin position="141"/>
        <end position="157"/>
    </location>
</feature>
<proteinExistence type="inferred from homology"/>
<organism evidence="9">
    <name type="scientific">Ananas comosus var. bracteatus</name>
    <name type="common">red pineapple</name>
    <dbReference type="NCBI Taxonomy" id="296719"/>
    <lineage>
        <taxon>Eukaryota</taxon>
        <taxon>Viridiplantae</taxon>
        <taxon>Streptophyta</taxon>
        <taxon>Embryophyta</taxon>
        <taxon>Tracheophyta</taxon>
        <taxon>Spermatophyta</taxon>
        <taxon>Magnoliopsida</taxon>
        <taxon>Liliopsida</taxon>
        <taxon>Poales</taxon>
        <taxon>Bromeliaceae</taxon>
        <taxon>Bromelioideae</taxon>
        <taxon>Ananas</taxon>
    </lineage>
</organism>
<keyword evidence="4 7" id="KW-0812">Transmembrane</keyword>
<keyword evidence="7" id="KW-0813">Transport</keyword>
<dbReference type="InterPro" id="IPR004895">
    <property type="entry name" value="Prenylated_rab_accept_PRA1"/>
</dbReference>
<keyword evidence="5 7" id="KW-1133">Transmembrane helix</keyword>
<dbReference type="PANTHER" id="PTHR19317:SF84">
    <property type="entry name" value="PRA1 FAMILY PROTEIN"/>
    <property type="match status" value="1"/>
</dbReference>
<gene>
    <name evidence="9" type="ORF">CB5_LOCUS24924</name>
</gene>
<dbReference type="AlphaFoldDB" id="A0A6V7QEZ3"/>
<dbReference type="GO" id="GO:0005794">
    <property type="term" value="C:Golgi apparatus"/>
    <property type="evidence" value="ECO:0007669"/>
    <property type="project" value="TreeGrafter"/>
</dbReference>
<comment type="similarity">
    <text evidence="3 7">Belongs to the PRA1 family.</text>
</comment>
<reference evidence="9" key="1">
    <citation type="submission" date="2020-07" db="EMBL/GenBank/DDBJ databases">
        <authorList>
            <person name="Lin J."/>
        </authorList>
    </citation>
    <scope>NUCLEOTIDE SEQUENCE</scope>
</reference>
<evidence type="ECO:0000256" key="3">
    <source>
        <dbReference type="ARBA" id="ARBA00006483"/>
    </source>
</evidence>
<dbReference type="Pfam" id="PF03208">
    <property type="entry name" value="PRA1"/>
    <property type="match status" value="1"/>
</dbReference>
<feature type="region of interest" description="Disordered" evidence="8">
    <location>
        <begin position="1"/>
        <end position="25"/>
    </location>
</feature>
<dbReference type="GO" id="GO:0016192">
    <property type="term" value="P:vesicle-mediated transport"/>
    <property type="evidence" value="ECO:0007669"/>
    <property type="project" value="TreeGrafter"/>
</dbReference>